<dbReference type="Gene3D" id="1.10.287.70">
    <property type="match status" value="1"/>
</dbReference>
<dbReference type="EMBL" id="WHOD01000128">
    <property type="protein sequence ID" value="NOU98089.1"/>
    <property type="molecule type" value="Genomic_DNA"/>
</dbReference>
<dbReference type="Proteomes" id="UP000641588">
    <property type="component" value="Unassembled WGS sequence"/>
</dbReference>
<keyword evidence="3" id="KW-0406">Ion transport</keyword>
<keyword evidence="1" id="KW-0472">Membrane</keyword>
<accession>A0A972GWA3</accession>
<proteinExistence type="predicted"/>
<keyword evidence="3" id="KW-0813">Transport</keyword>
<organism evidence="3 4">
    <name type="scientific">Paenibacillus foliorum</name>
    <dbReference type="NCBI Taxonomy" id="2654974"/>
    <lineage>
        <taxon>Bacteria</taxon>
        <taxon>Bacillati</taxon>
        <taxon>Bacillota</taxon>
        <taxon>Bacilli</taxon>
        <taxon>Bacillales</taxon>
        <taxon>Paenibacillaceae</taxon>
        <taxon>Paenibacillus</taxon>
    </lineage>
</organism>
<evidence type="ECO:0000313" key="3">
    <source>
        <dbReference type="EMBL" id="NOU98089.1"/>
    </source>
</evidence>
<protein>
    <submittedName>
        <fullName evidence="3">Two pore domain potassium channel family protein</fullName>
    </submittedName>
</protein>
<evidence type="ECO:0000313" key="4">
    <source>
        <dbReference type="Proteomes" id="UP000641588"/>
    </source>
</evidence>
<evidence type="ECO:0000256" key="1">
    <source>
        <dbReference type="SAM" id="Phobius"/>
    </source>
</evidence>
<feature type="transmembrane region" description="Helical" evidence="1">
    <location>
        <begin position="81"/>
        <end position="103"/>
    </location>
</feature>
<dbReference type="SUPFAM" id="SSF81324">
    <property type="entry name" value="Voltage-gated potassium channels"/>
    <property type="match status" value="1"/>
</dbReference>
<feature type="domain" description="Potassium channel" evidence="2">
    <location>
        <begin position="30"/>
        <end position="99"/>
    </location>
</feature>
<evidence type="ECO:0000259" key="2">
    <source>
        <dbReference type="Pfam" id="PF07885"/>
    </source>
</evidence>
<dbReference type="RefSeq" id="WP_171656339.1">
    <property type="nucleotide sequence ID" value="NZ_WHOD01000128.1"/>
</dbReference>
<keyword evidence="3" id="KW-0407">Ion channel</keyword>
<dbReference type="InterPro" id="IPR013099">
    <property type="entry name" value="K_chnl_dom"/>
</dbReference>
<dbReference type="GO" id="GO:0034220">
    <property type="term" value="P:monoatomic ion transmembrane transport"/>
    <property type="evidence" value="ECO:0007669"/>
    <property type="project" value="UniProtKB-KW"/>
</dbReference>
<dbReference type="Pfam" id="PF07885">
    <property type="entry name" value="Ion_trans_2"/>
    <property type="match status" value="1"/>
</dbReference>
<name>A0A972GWA3_9BACL</name>
<feature type="transmembrane region" description="Helical" evidence="1">
    <location>
        <begin position="24"/>
        <end position="43"/>
    </location>
</feature>
<sequence>MISFLLTLKRLLSGLWRAFKQKNFQTLFVLVMIMLASGTLFYVREEGISAIDALYFCVTTLSMVGHPSFQPQTMLGKIFTMVYIIAGTGLFLGMVGHISYALIKQSEK</sequence>
<keyword evidence="1" id="KW-0812">Transmembrane</keyword>
<reference evidence="3" key="1">
    <citation type="submission" date="2019-10" db="EMBL/GenBank/DDBJ databases">
        <title>Description of Paenibacillus glebae sp. nov.</title>
        <authorList>
            <person name="Carlier A."/>
            <person name="Qi S."/>
        </authorList>
    </citation>
    <scope>NUCLEOTIDE SEQUENCE</scope>
    <source>
        <strain evidence="3">LMG 31456</strain>
    </source>
</reference>
<gene>
    <name evidence="3" type="ORF">GC093_33390</name>
</gene>
<keyword evidence="4" id="KW-1185">Reference proteome</keyword>
<dbReference type="AlphaFoldDB" id="A0A972GWA3"/>
<comment type="caution">
    <text evidence="3">The sequence shown here is derived from an EMBL/GenBank/DDBJ whole genome shotgun (WGS) entry which is preliminary data.</text>
</comment>
<keyword evidence="1" id="KW-1133">Transmembrane helix</keyword>